<sequence>MKVKLQSTRARRFSSLQKSRRIWIETMERAKKDADAFSEKVFSKRANGYGRKNEDFGDQISQISAKLFSC</sequence>
<proteinExistence type="predicted"/>
<comment type="caution">
    <text evidence="1">The sequence shown here is derived from an EMBL/GenBank/DDBJ whole genome shotgun (WGS) entry which is preliminary data.</text>
</comment>
<dbReference type="AlphaFoldDB" id="A0A8X7VL30"/>
<reference evidence="1 2" key="1">
    <citation type="submission" date="2020-02" db="EMBL/GenBank/DDBJ databases">
        <authorList>
            <person name="Ma Q."/>
            <person name="Huang Y."/>
            <person name="Song X."/>
            <person name="Pei D."/>
        </authorList>
    </citation>
    <scope>NUCLEOTIDE SEQUENCE [LARGE SCALE GENOMIC DNA]</scope>
    <source>
        <strain evidence="1">Sxm20200214</strain>
        <tissue evidence="1">Leaf</tissue>
    </source>
</reference>
<dbReference type="Proteomes" id="UP000886595">
    <property type="component" value="Unassembled WGS sequence"/>
</dbReference>
<accession>A0A8X7VL30</accession>
<gene>
    <name evidence="1" type="ORF">Bca52824_025011</name>
</gene>
<dbReference type="EMBL" id="JAAMPC010000005">
    <property type="protein sequence ID" value="KAG2313454.1"/>
    <property type="molecule type" value="Genomic_DNA"/>
</dbReference>
<evidence type="ECO:0000313" key="1">
    <source>
        <dbReference type="EMBL" id="KAG2313454.1"/>
    </source>
</evidence>
<name>A0A8X7VL30_BRACI</name>
<evidence type="ECO:0000313" key="2">
    <source>
        <dbReference type="Proteomes" id="UP000886595"/>
    </source>
</evidence>
<keyword evidence="2" id="KW-1185">Reference proteome</keyword>
<protein>
    <submittedName>
        <fullName evidence="1">Uncharacterized protein</fullName>
    </submittedName>
</protein>
<organism evidence="1 2">
    <name type="scientific">Brassica carinata</name>
    <name type="common">Ethiopian mustard</name>
    <name type="synonym">Abyssinian cabbage</name>
    <dbReference type="NCBI Taxonomy" id="52824"/>
    <lineage>
        <taxon>Eukaryota</taxon>
        <taxon>Viridiplantae</taxon>
        <taxon>Streptophyta</taxon>
        <taxon>Embryophyta</taxon>
        <taxon>Tracheophyta</taxon>
        <taxon>Spermatophyta</taxon>
        <taxon>Magnoliopsida</taxon>
        <taxon>eudicotyledons</taxon>
        <taxon>Gunneridae</taxon>
        <taxon>Pentapetalae</taxon>
        <taxon>rosids</taxon>
        <taxon>malvids</taxon>
        <taxon>Brassicales</taxon>
        <taxon>Brassicaceae</taxon>
        <taxon>Brassiceae</taxon>
        <taxon>Brassica</taxon>
    </lineage>
</organism>